<keyword evidence="2" id="KW-1185">Reference proteome</keyword>
<comment type="caution">
    <text evidence="1">The sequence shown here is derived from an EMBL/GenBank/DDBJ whole genome shotgun (WGS) entry which is preliminary data.</text>
</comment>
<evidence type="ECO:0000313" key="1">
    <source>
        <dbReference type="EMBL" id="TNN66762.1"/>
    </source>
</evidence>
<evidence type="ECO:0000313" key="2">
    <source>
        <dbReference type="Proteomes" id="UP000314294"/>
    </source>
</evidence>
<dbReference type="EMBL" id="SRLO01000214">
    <property type="protein sequence ID" value="TNN66762.1"/>
    <property type="molecule type" value="Genomic_DNA"/>
</dbReference>
<reference evidence="1 2" key="1">
    <citation type="submission" date="2019-03" db="EMBL/GenBank/DDBJ databases">
        <title>First draft genome of Liparis tanakae, snailfish: a comprehensive survey of snailfish specific genes.</title>
        <authorList>
            <person name="Kim W."/>
            <person name="Song I."/>
            <person name="Jeong J.-H."/>
            <person name="Kim D."/>
            <person name="Kim S."/>
            <person name="Ryu S."/>
            <person name="Song J.Y."/>
            <person name="Lee S.K."/>
        </authorList>
    </citation>
    <scope>NUCLEOTIDE SEQUENCE [LARGE SCALE GENOMIC DNA]</scope>
    <source>
        <tissue evidence="1">Muscle</tissue>
    </source>
</reference>
<gene>
    <name evidence="1" type="ORF">EYF80_023004</name>
</gene>
<accession>A0A4Z2HPR2</accession>
<protein>
    <submittedName>
        <fullName evidence="1">Uncharacterized protein</fullName>
    </submittedName>
</protein>
<dbReference type="Proteomes" id="UP000314294">
    <property type="component" value="Unassembled WGS sequence"/>
</dbReference>
<sequence>MKSLLKETTWTLLPPSEADKGGVRHFDQDVVHAVHVDELDAPPLHVVRDALVPQSPVETAVPDELALVVHGGQHALLEEDDVVLLQAKLLELHDAFGLDLEEGLVGRQPHVVHAFGVRDPQPGALAPGQQQDGHFALRDAAETWRRAQRREEQALSLSLVTLPSTSRGTGSMRASIFSSLLPPDASMAFRKKPLIS</sequence>
<dbReference type="AlphaFoldDB" id="A0A4Z2HPR2"/>
<name>A0A4Z2HPR2_9TELE</name>
<proteinExistence type="predicted"/>
<organism evidence="1 2">
    <name type="scientific">Liparis tanakae</name>
    <name type="common">Tanaka's snailfish</name>
    <dbReference type="NCBI Taxonomy" id="230148"/>
    <lineage>
        <taxon>Eukaryota</taxon>
        <taxon>Metazoa</taxon>
        <taxon>Chordata</taxon>
        <taxon>Craniata</taxon>
        <taxon>Vertebrata</taxon>
        <taxon>Euteleostomi</taxon>
        <taxon>Actinopterygii</taxon>
        <taxon>Neopterygii</taxon>
        <taxon>Teleostei</taxon>
        <taxon>Neoteleostei</taxon>
        <taxon>Acanthomorphata</taxon>
        <taxon>Eupercaria</taxon>
        <taxon>Perciformes</taxon>
        <taxon>Cottioidei</taxon>
        <taxon>Cottales</taxon>
        <taxon>Liparidae</taxon>
        <taxon>Liparis</taxon>
    </lineage>
</organism>